<dbReference type="GeneID" id="89511297"/>
<feature type="transmembrane region" description="Helical" evidence="1">
    <location>
        <begin position="246"/>
        <end position="264"/>
    </location>
</feature>
<organism evidence="2 3">
    <name type="scientific">Butyrivibrio fibrisolvens DSM 3071</name>
    <dbReference type="NCBI Taxonomy" id="1121131"/>
    <lineage>
        <taxon>Bacteria</taxon>
        <taxon>Bacillati</taxon>
        <taxon>Bacillota</taxon>
        <taxon>Clostridia</taxon>
        <taxon>Lachnospirales</taxon>
        <taxon>Lachnospiraceae</taxon>
        <taxon>Butyrivibrio</taxon>
    </lineage>
</organism>
<evidence type="ECO:0000313" key="2">
    <source>
        <dbReference type="EMBL" id="SHI32092.1"/>
    </source>
</evidence>
<protein>
    <submittedName>
        <fullName evidence="2">Predicted membrane protein</fullName>
    </submittedName>
</protein>
<dbReference type="InterPro" id="IPR018674">
    <property type="entry name" value="DUF2142_membrane"/>
</dbReference>
<sequence length="462" mass="52714">MTDNKMNFKKSLIFIAVIMCLGIICTLAMAPLCVPDEEIHYNDALYMSNQMLKAVGHNDLRIPAAMDQIVSFRDGSQTVSFWTDWTTGQELVDSKFGTSWEGTMPSFPYIWSGLFLAITRLMGAPYQVILIVSRLANLLFFALIAALSIYVCPQMKWAIMAVSFLPSTVWGVNSFSYDMWNTAFAVLYVAYIARCMTLDKIKIRNIVGIFIFMMLFLPTKFIYFPMALLIFMPSYKKLDRKDKRDIIIFGGVALAIVGGVLWYLRGPEVIAYFSFCFDLRAEADYSNVYTLSTIIHHPFHVFYVIVATFIEYTQHFIIKSICGENYSQHVPGFLQFAIIVVFVLLISGSVNIRRADSDLSSDDVTEFRSIRARLIAAFIYVVNSIGFAVAFLLMFNIYSEGEFRLIVGMQGRYYLPLLMLLPFILNNRFWKPDEKTMKKLMVALIVLNVVVTFCKFAGVMET</sequence>
<feature type="transmembrane region" description="Helical" evidence="1">
    <location>
        <begin position="138"/>
        <end position="159"/>
    </location>
</feature>
<proteinExistence type="predicted"/>
<feature type="transmembrane region" description="Helical" evidence="1">
    <location>
        <begin position="209"/>
        <end position="234"/>
    </location>
</feature>
<accession>A0A1M6A6H8</accession>
<gene>
    <name evidence="2" type="ORF">SAMN02745229_02897</name>
</gene>
<dbReference type="EMBL" id="FQXK01000026">
    <property type="protein sequence ID" value="SHI32092.1"/>
    <property type="molecule type" value="Genomic_DNA"/>
</dbReference>
<keyword evidence="1" id="KW-0472">Membrane</keyword>
<evidence type="ECO:0000313" key="3">
    <source>
        <dbReference type="Proteomes" id="UP000184278"/>
    </source>
</evidence>
<dbReference type="Pfam" id="PF09913">
    <property type="entry name" value="DUF2142"/>
    <property type="match status" value="1"/>
</dbReference>
<feature type="transmembrane region" description="Helical" evidence="1">
    <location>
        <begin position="374"/>
        <end position="398"/>
    </location>
</feature>
<evidence type="ECO:0000256" key="1">
    <source>
        <dbReference type="SAM" id="Phobius"/>
    </source>
</evidence>
<feature type="transmembrane region" description="Helical" evidence="1">
    <location>
        <begin position="109"/>
        <end position="131"/>
    </location>
</feature>
<keyword evidence="1" id="KW-1133">Transmembrane helix</keyword>
<feature type="transmembrane region" description="Helical" evidence="1">
    <location>
        <begin position="442"/>
        <end position="460"/>
    </location>
</feature>
<name>A0A1M6A6H8_BUTFI</name>
<dbReference type="RefSeq" id="WP_073388812.1">
    <property type="nucleotide sequence ID" value="NZ_FQXK01000026.1"/>
</dbReference>
<feature type="transmembrane region" description="Helical" evidence="1">
    <location>
        <begin position="413"/>
        <end position="430"/>
    </location>
</feature>
<dbReference type="OrthoDB" id="2220917at2"/>
<dbReference type="AlphaFoldDB" id="A0A1M6A6H8"/>
<feature type="transmembrane region" description="Helical" evidence="1">
    <location>
        <begin position="333"/>
        <end position="353"/>
    </location>
</feature>
<feature type="transmembrane region" description="Helical" evidence="1">
    <location>
        <begin position="12"/>
        <end position="32"/>
    </location>
</feature>
<feature type="transmembrane region" description="Helical" evidence="1">
    <location>
        <begin position="301"/>
        <end position="321"/>
    </location>
</feature>
<reference evidence="3" key="1">
    <citation type="submission" date="2016-11" db="EMBL/GenBank/DDBJ databases">
        <authorList>
            <person name="Varghese N."/>
            <person name="Submissions S."/>
        </authorList>
    </citation>
    <scope>NUCLEOTIDE SEQUENCE [LARGE SCALE GENOMIC DNA]</scope>
    <source>
        <strain evidence="3">DSM 3071</strain>
    </source>
</reference>
<keyword evidence="3" id="KW-1185">Reference proteome</keyword>
<dbReference type="Proteomes" id="UP000184278">
    <property type="component" value="Unassembled WGS sequence"/>
</dbReference>
<keyword evidence="1" id="KW-0812">Transmembrane</keyword>
<dbReference type="STRING" id="1121131.SAMN02745229_02897"/>
<feature type="transmembrane region" description="Helical" evidence="1">
    <location>
        <begin position="179"/>
        <end position="197"/>
    </location>
</feature>